<keyword evidence="3" id="KW-1185">Reference proteome</keyword>
<comment type="caution">
    <text evidence="2">The sequence shown here is derived from an EMBL/GenBank/DDBJ whole genome shotgun (WGS) entry which is preliminary data.</text>
</comment>
<dbReference type="PANTHER" id="PTHR18964">
    <property type="entry name" value="ROK (REPRESSOR, ORF, KINASE) FAMILY"/>
    <property type="match status" value="1"/>
</dbReference>
<dbReference type="PROSITE" id="PS01125">
    <property type="entry name" value="ROK"/>
    <property type="match status" value="1"/>
</dbReference>
<sequence>MTLLALDIGATKFAAGTVDSDGVVGGIERIPVPASGVWDGCRELLLRVADGAEVSAVGIGSAGPVDVRTGTTGPINIPEWASGFALVDAVRKVFPGAEVRFAIDGVCLALAEQHWGAARGVPSVLALTVSSGIGGGVISEGRVVVGRTGNAGHIGHIIVPGNEEPCACGGFGCVEAVASGPSSVRWARRQGWTGSTGVELSQAAHAGDEIAVAALGRAGTALGYAIASAAALLDTHLVVVGGGFAQSGEPLWRPLRETVARHARLTFLRELRVLPSELTDQATIMGAGLLACDGTTYPCDFSPVGG</sequence>
<name>A0ABS1M6Q2_9NOCA</name>
<dbReference type="Gene3D" id="3.30.420.40">
    <property type="match status" value="2"/>
</dbReference>
<dbReference type="InterPro" id="IPR049874">
    <property type="entry name" value="ROK_cs"/>
</dbReference>
<dbReference type="InterPro" id="IPR043129">
    <property type="entry name" value="ATPase_NBD"/>
</dbReference>
<reference evidence="2 3" key="1">
    <citation type="submission" date="2021-01" db="EMBL/GenBank/DDBJ databases">
        <title>WGS of actinomycetes isolated from Thailand.</title>
        <authorList>
            <person name="Thawai C."/>
        </authorList>
    </citation>
    <scope>NUCLEOTIDE SEQUENCE [LARGE SCALE GENOMIC DNA]</scope>
    <source>
        <strain evidence="2 3">LPG 2</strain>
    </source>
</reference>
<dbReference type="Proteomes" id="UP000602198">
    <property type="component" value="Unassembled WGS sequence"/>
</dbReference>
<evidence type="ECO:0000313" key="2">
    <source>
        <dbReference type="EMBL" id="MBL1075735.1"/>
    </source>
</evidence>
<dbReference type="PANTHER" id="PTHR18964:SF169">
    <property type="entry name" value="N-ACETYLMANNOSAMINE KINASE"/>
    <property type="match status" value="1"/>
</dbReference>
<proteinExistence type="inferred from homology"/>
<evidence type="ECO:0000256" key="1">
    <source>
        <dbReference type="ARBA" id="ARBA00006479"/>
    </source>
</evidence>
<dbReference type="Pfam" id="PF00480">
    <property type="entry name" value="ROK"/>
    <property type="match status" value="1"/>
</dbReference>
<dbReference type="InterPro" id="IPR000600">
    <property type="entry name" value="ROK"/>
</dbReference>
<dbReference type="EMBL" id="JAERRJ010000005">
    <property type="protein sequence ID" value="MBL1075735.1"/>
    <property type="molecule type" value="Genomic_DNA"/>
</dbReference>
<comment type="similarity">
    <text evidence="1">Belongs to the ROK (NagC/XylR) family.</text>
</comment>
<accession>A0ABS1M6Q2</accession>
<organism evidence="2 3">
    <name type="scientific">Nocardia acididurans</name>
    <dbReference type="NCBI Taxonomy" id="2802282"/>
    <lineage>
        <taxon>Bacteria</taxon>
        <taxon>Bacillati</taxon>
        <taxon>Actinomycetota</taxon>
        <taxon>Actinomycetes</taxon>
        <taxon>Mycobacteriales</taxon>
        <taxon>Nocardiaceae</taxon>
        <taxon>Nocardia</taxon>
    </lineage>
</organism>
<dbReference type="RefSeq" id="WP_201948076.1">
    <property type="nucleotide sequence ID" value="NZ_JAERRJ010000005.1"/>
</dbReference>
<evidence type="ECO:0000313" key="3">
    <source>
        <dbReference type="Proteomes" id="UP000602198"/>
    </source>
</evidence>
<protein>
    <submittedName>
        <fullName evidence="2">ROK family protein</fullName>
    </submittedName>
</protein>
<gene>
    <name evidence="2" type="ORF">JK358_15170</name>
</gene>
<dbReference type="SUPFAM" id="SSF53067">
    <property type="entry name" value="Actin-like ATPase domain"/>
    <property type="match status" value="1"/>
</dbReference>